<keyword evidence="2" id="KW-1185">Reference proteome</keyword>
<evidence type="ECO:0000313" key="2">
    <source>
        <dbReference type="Proteomes" id="UP000826195"/>
    </source>
</evidence>
<dbReference type="AlphaFoldDB" id="A0AAV7IA63"/>
<evidence type="ECO:0000313" key="1">
    <source>
        <dbReference type="EMBL" id="KAH0547142.1"/>
    </source>
</evidence>
<organism evidence="1 2">
    <name type="scientific">Cotesia glomerata</name>
    <name type="common">Lepidopteran parasitic wasp</name>
    <name type="synonym">Apanteles glomeratus</name>
    <dbReference type="NCBI Taxonomy" id="32391"/>
    <lineage>
        <taxon>Eukaryota</taxon>
        <taxon>Metazoa</taxon>
        <taxon>Ecdysozoa</taxon>
        <taxon>Arthropoda</taxon>
        <taxon>Hexapoda</taxon>
        <taxon>Insecta</taxon>
        <taxon>Pterygota</taxon>
        <taxon>Neoptera</taxon>
        <taxon>Endopterygota</taxon>
        <taxon>Hymenoptera</taxon>
        <taxon>Apocrita</taxon>
        <taxon>Ichneumonoidea</taxon>
        <taxon>Braconidae</taxon>
        <taxon>Microgastrinae</taxon>
        <taxon>Cotesia</taxon>
    </lineage>
</organism>
<accession>A0AAV7IA63</accession>
<reference evidence="1 2" key="1">
    <citation type="journal article" date="2021" name="J. Hered.">
        <title>A chromosome-level genome assembly of the parasitoid wasp, Cotesia glomerata (Hymenoptera: Braconidae).</title>
        <authorList>
            <person name="Pinto B.J."/>
            <person name="Weis J.J."/>
            <person name="Gamble T."/>
            <person name="Ode P.J."/>
            <person name="Paul R."/>
            <person name="Zaspel J.M."/>
        </authorList>
    </citation>
    <scope>NUCLEOTIDE SEQUENCE [LARGE SCALE GENOMIC DNA]</scope>
    <source>
        <strain evidence="1">CgM1</strain>
    </source>
</reference>
<name>A0AAV7IA63_COTGL</name>
<comment type="caution">
    <text evidence="1">The sequence shown here is derived from an EMBL/GenBank/DDBJ whole genome shotgun (WGS) entry which is preliminary data.</text>
</comment>
<dbReference type="Proteomes" id="UP000826195">
    <property type="component" value="Unassembled WGS sequence"/>
</dbReference>
<gene>
    <name evidence="1" type="ORF">KQX54_017244</name>
</gene>
<dbReference type="EMBL" id="JAHXZJ010002237">
    <property type="protein sequence ID" value="KAH0547142.1"/>
    <property type="molecule type" value="Genomic_DNA"/>
</dbReference>
<proteinExistence type="predicted"/>
<sequence>MLNHHIAYVPIEWSMLPIKTFRFVIELEILGNFYRENRIEGIVVCLENTVAVLEGHQNHIWLKRYSDARTSSYHNDYIAILVSCILPGPKVSHKQIFMVPREWLQNGKLECILYNEMKFHYLKYGKCEGLVIKLTGVKAFFESYSSYLWARKDFDWAPEPDKKSYLAVFVPCIYCSEPKF</sequence>
<protein>
    <submittedName>
        <fullName evidence="1">Uncharacterized protein</fullName>
    </submittedName>
</protein>